<feature type="transmembrane region" description="Helical" evidence="7">
    <location>
        <begin position="309"/>
        <end position="331"/>
    </location>
</feature>
<dbReference type="EMBL" id="LAVV01007397">
    <property type="protein sequence ID" value="KNZ56059.1"/>
    <property type="molecule type" value="Genomic_DNA"/>
</dbReference>
<feature type="transmembrane region" description="Helical" evidence="7">
    <location>
        <begin position="58"/>
        <end position="78"/>
    </location>
</feature>
<dbReference type="Gene3D" id="1.20.1740.10">
    <property type="entry name" value="Amino acid/polyamine transporter I"/>
    <property type="match status" value="1"/>
</dbReference>
<dbReference type="GO" id="GO:0022857">
    <property type="term" value="F:transmembrane transporter activity"/>
    <property type="evidence" value="ECO:0007669"/>
    <property type="project" value="InterPro"/>
</dbReference>
<evidence type="ECO:0000256" key="1">
    <source>
        <dbReference type="ARBA" id="ARBA00004141"/>
    </source>
</evidence>
<dbReference type="OrthoDB" id="10054429at2759"/>
<evidence type="ECO:0000256" key="4">
    <source>
        <dbReference type="ARBA" id="ARBA00022989"/>
    </source>
</evidence>
<feature type="transmembrane region" description="Helical" evidence="7">
    <location>
        <begin position="417"/>
        <end position="437"/>
    </location>
</feature>
<dbReference type="STRING" id="27349.A0A0L6V5R8"/>
<keyword evidence="9" id="KW-1185">Reference proteome</keyword>
<dbReference type="PANTHER" id="PTHR45649:SF9">
    <property type="entry name" value="AMINO-ACID PERMEASE 2"/>
    <property type="match status" value="1"/>
</dbReference>
<dbReference type="GO" id="GO:0016020">
    <property type="term" value="C:membrane"/>
    <property type="evidence" value="ECO:0007669"/>
    <property type="project" value="UniProtKB-SubCell"/>
</dbReference>
<name>A0A0L6V5R8_9BASI</name>
<protein>
    <recommendedName>
        <fullName evidence="10">Amino acid permease/ SLC12A domain-containing protein</fullName>
    </recommendedName>
</protein>
<dbReference type="VEuPathDB" id="FungiDB:VP01_2504g1"/>
<evidence type="ECO:0000313" key="8">
    <source>
        <dbReference type="EMBL" id="KNZ56059.1"/>
    </source>
</evidence>
<evidence type="ECO:0008006" key="10">
    <source>
        <dbReference type="Google" id="ProtNLM"/>
    </source>
</evidence>
<keyword evidence="2" id="KW-0813">Transport</keyword>
<keyword evidence="4 7" id="KW-1133">Transmembrane helix</keyword>
<dbReference type="PANTHER" id="PTHR45649">
    <property type="entry name" value="AMINO-ACID PERMEASE BAT1"/>
    <property type="match status" value="1"/>
</dbReference>
<keyword evidence="3 7" id="KW-0812">Transmembrane</keyword>
<feature type="transmembrane region" description="Helical" evidence="7">
    <location>
        <begin position="492"/>
        <end position="513"/>
    </location>
</feature>
<feature type="transmembrane region" description="Helical" evidence="7">
    <location>
        <begin position="237"/>
        <end position="255"/>
    </location>
</feature>
<feature type="region of interest" description="Disordered" evidence="6">
    <location>
        <begin position="1"/>
        <end position="20"/>
    </location>
</feature>
<evidence type="ECO:0000313" key="9">
    <source>
        <dbReference type="Proteomes" id="UP000037035"/>
    </source>
</evidence>
<dbReference type="Pfam" id="PF13520">
    <property type="entry name" value="AA_permease_2"/>
    <property type="match status" value="1"/>
</dbReference>
<evidence type="ECO:0000256" key="7">
    <source>
        <dbReference type="SAM" id="Phobius"/>
    </source>
</evidence>
<feature type="transmembrane region" description="Helical" evidence="7">
    <location>
        <begin position="367"/>
        <end position="387"/>
    </location>
</feature>
<dbReference type="InterPro" id="IPR002293">
    <property type="entry name" value="AA/rel_permease1"/>
</dbReference>
<evidence type="ECO:0000256" key="5">
    <source>
        <dbReference type="ARBA" id="ARBA00023136"/>
    </source>
</evidence>
<reference evidence="8 9" key="1">
    <citation type="submission" date="2015-08" db="EMBL/GenBank/DDBJ databases">
        <title>Next Generation Sequencing and Analysis of the Genome of Puccinia sorghi L Schw, the Causal Agent of Maize Common Rust.</title>
        <authorList>
            <person name="Rochi L."/>
            <person name="Burguener G."/>
            <person name="Darino M."/>
            <person name="Turjanski A."/>
            <person name="Kreff E."/>
            <person name="Dieguez M.J."/>
            <person name="Sacco F."/>
        </authorList>
    </citation>
    <scope>NUCLEOTIDE SEQUENCE [LARGE SCALE GENOMIC DNA]</scope>
    <source>
        <strain evidence="8 9">RO10H11247</strain>
    </source>
</reference>
<evidence type="ECO:0000256" key="6">
    <source>
        <dbReference type="SAM" id="MobiDB-lite"/>
    </source>
</evidence>
<dbReference type="PIRSF" id="PIRSF006060">
    <property type="entry name" value="AA_transporter"/>
    <property type="match status" value="1"/>
</dbReference>
<dbReference type="Proteomes" id="UP000037035">
    <property type="component" value="Unassembled WGS sequence"/>
</dbReference>
<feature type="transmembrane region" description="Helical" evidence="7">
    <location>
        <begin position="449"/>
        <end position="471"/>
    </location>
</feature>
<gene>
    <name evidence="8" type="ORF">VP01_2504g1</name>
</gene>
<feature type="transmembrane region" description="Helical" evidence="7">
    <location>
        <begin position="171"/>
        <end position="196"/>
    </location>
</feature>
<feature type="transmembrane region" description="Helical" evidence="7">
    <location>
        <begin position="90"/>
        <end position="116"/>
    </location>
</feature>
<feature type="transmembrane region" description="Helical" evidence="7">
    <location>
        <begin position="525"/>
        <end position="544"/>
    </location>
</feature>
<proteinExistence type="predicted"/>
<evidence type="ECO:0000256" key="3">
    <source>
        <dbReference type="ARBA" id="ARBA00022692"/>
    </source>
</evidence>
<comment type="subcellular location">
    <subcellularLocation>
        <location evidence="1">Membrane</location>
        <topology evidence="1">Multi-pass membrane protein</topology>
    </subcellularLocation>
</comment>
<sequence length="558" mass="60334">MLSSSAPLSQHPKDMGTGSLEKHIDKQTDSFASTEDQDDIELAKLGYKSEFAREFGNFSTISFAFSIMGLCSSVTSTFNTPMLSGGPASVVWCWLIGSVMCFGFGTSIAELVSAYVSDLNNTNMPGSAFVFSDGYLSTRQPTSGGLYSASAYLVPRRYRPFVGFTVGWLNILGQIAGVASTEFALSEMIWAAYTLMRADDFSPSKGQTVGVYIGLLLLHGLLNCLATKALAGITKSFIFINLTGTMAMIIGLLVTTPDKHNASYIFTRVVDQTGWQNDGLAFLLGLLSVQWTMTDYDATAHISEEVKRAAIAAPVAIFVAVAGTGLFGFVLNTVLVMCSGDIGVNNLGGRSEMIVANILYRNLGPTWFAIVWSVICLNSFSVVLTALQANSRTVFSFSRDGGLPDRGLFSRLSAQKVPVYAVGSVIIVSILMGLLKFASTVALNAIFRLIIWLGRALDSSYAIPIAMKLIFMDHPEVQFKPGPFSLGRGTALMWFVNVISLAWISFVVVILALPTVIPVTALNMNYASVITFIVISLSTTWFLTSARHWYIGPKSNLH</sequence>
<organism evidence="8 9">
    <name type="scientific">Puccinia sorghi</name>
    <dbReference type="NCBI Taxonomy" id="27349"/>
    <lineage>
        <taxon>Eukaryota</taxon>
        <taxon>Fungi</taxon>
        <taxon>Dikarya</taxon>
        <taxon>Basidiomycota</taxon>
        <taxon>Pucciniomycotina</taxon>
        <taxon>Pucciniomycetes</taxon>
        <taxon>Pucciniales</taxon>
        <taxon>Pucciniaceae</taxon>
        <taxon>Puccinia</taxon>
    </lineage>
</organism>
<comment type="caution">
    <text evidence="8">The sequence shown here is derived from an EMBL/GenBank/DDBJ whole genome shotgun (WGS) entry which is preliminary data.</text>
</comment>
<accession>A0A0L6V5R8</accession>
<dbReference type="AlphaFoldDB" id="A0A0L6V5R8"/>
<feature type="transmembrane region" description="Helical" evidence="7">
    <location>
        <begin position="208"/>
        <end position="231"/>
    </location>
</feature>
<evidence type="ECO:0000256" key="2">
    <source>
        <dbReference type="ARBA" id="ARBA00022448"/>
    </source>
</evidence>
<keyword evidence="5 7" id="KW-0472">Membrane</keyword>